<keyword evidence="2" id="KW-1185">Reference proteome</keyword>
<dbReference type="EMBL" id="CAJVPU010010276">
    <property type="protein sequence ID" value="CAG8604182.1"/>
    <property type="molecule type" value="Genomic_DNA"/>
</dbReference>
<dbReference type="Proteomes" id="UP000789702">
    <property type="component" value="Unassembled WGS sequence"/>
</dbReference>
<proteinExistence type="predicted"/>
<protein>
    <submittedName>
        <fullName evidence="1">1890_t:CDS:1</fullName>
    </submittedName>
</protein>
<name>A0ACA9MNN4_9GLOM</name>
<reference evidence="1" key="1">
    <citation type="submission" date="2021-06" db="EMBL/GenBank/DDBJ databases">
        <authorList>
            <person name="Kallberg Y."/>
            <person name="Tangrot J."/>
            <person name="Rosling A."/>
        </authorList>
    </citation>
    <scope>NUCLEOTIDE SEQUENCE</scope>
    <source>
        <strain evidence="1">IL203A</strain>
    </source>
</reference>
<sequence>VIDIRKTTFSDVVVNYLQEKGFTVYNPIEASLDLELKLKLFYKDPEKYTLFFQYIILNYYKNQVEKLNKLTSFDYIILDRTYIDTKVFTIANIDNDDILTYLEEQRQKIFQINNVDKIFYIKSTTKTMFE</sequence>
<feature type="non-terminal residue" evidence="1">
    <location>
        <position position="1"/>
    </location>
</feature>
<evidence type="ECO:0000313" key="1">
    <source>
        <dbReference type="EMBL" id="CAG8604182.1"/>
    </source>
</evidence>
<evidence type="ECO:0000313" key="2">
    <source>
        <dbReference type="Proteomes" id="UP000789702"/>
    </source>
</evidence>
<accession>A0ACA9MNN4</accession>
<gene>
    <name evidence="1" type="ORF">DHETER_LOCUS7375</name>
</gene>
<comment type="caution">
    <text evidence="1">The sequence shown here is derived from an EMBL/GenBank/DDBJ whole genome shotgun (WGS) entry which is preliminary data.</text>
</comment>
<organism evidence="1 2">
    <name type="scientific">Dentiscutata heterogama</name>
    <dbReference type="NCBI Taxonomy" id="1316150"/>
    <lineage>
        <taxon>Eukaryota</taxon>
        <taxon>Fungi</taxon>
        <taxon>Fungi incertae sedis</taxon>
        <taxon>Mucoromycota</taxon>
        <taxon>Glomeromycotina</taxon>
        <taxon>Glomeromycetes</taxon>
        <taxon>Diversisporales</taxon>
        <taxon>Gigasporaceae</taxon>
        <taxon>Dentiscutata</taxon>
    </lineage>
</organism>